<organism evidence="7">
    <name type="scientific">marine sediment metagenome</name>
    <dbReference type="NCBI Taxonomy" id="412755"/>
    <lineage>
        <taxon>unclassified sequences</taxon>
        <taxon>metagenomes</taxon>
        <taxon>ecological metagenomes</taxon>
    </lineage>
</organism>
<dbReference type="Gene3D" id="3.40.50.300">
    <property type="entry name" value="P-loop containing nucleotide triphosphate hydrolases"/>
    <property type="match status" value="1"/>
</dbReference>
<feature type="region of interest" description="Disordered" evidence="5">
    <location>
        <begin position="1"/>
        <end position="21"/>
    </location>
</feature>
<evidence type="ECO:0000259" key="6">
    <source>
        <dbReference type="Pfam" id="PF00005"/>
    </source>
</evidence>
<evidence type="ECO:0000256" key="5">
    <source>
        <dbReference type="SAM" id="MobiDB-lite"/>
    </source>
</evidence>
<accession>X1TFY0</accession>
<keyword evidence="4" id="KW-0067">ATP-binding</keyword>
<dbReference type="PANTHER" id="PTHR43776:SF7">
    <property type="entry name" value="D,D-DIPEPTIDE TRANSPORT ATP-BINDING PROTEIN DDPF-RELATED"/>
    <property type="match status" value="1"/>
</dbReference>
<dbReference type="SUPFAM" id="SSF52540">
    <property type="entry name" value="P-loop containing nucleoside triphosphate hydrolases"/>
    <property type="match status" value="1"/>
</dbReference>
<proteinExistence type="inferred from homology"/>
<dbReference type="GO" id="GO:0005524">
    <property type="term" value="F:ATP binding"/>
    <property type="evidence" value="ECO:0007669"/>
    <property type="project" value="UniProtKB-KW"/>
</dbReference>
<evidence type="ECO:0000256" key="1">
    <source>
        <dbReference type="ARBA" id="ARBA00005417"/>
    </source>
</evidence>
<dbReference type="EMBL" id="BARW01027627">
    <property type="protein sequence ID" value="GAJ04228.1"/>
    <property type="molecule type" value="Genomic_DNA"/>
</dbReference>
<evidence type="ECO:0000256" key="2">
    <source>
        <dbReference type="ARBA" id="ARBA00022448"/>
    </source>
</evidence>
<keyword evidence="3" id="KW-0547">Nucleotide-binding</keyword>
<dbReference type="InterPro" id="IPR027417">
    <property type="entry name" value="P-loop_NTPase"/>
</dbReference>
<feature type="domain" description="ABC transporter" evidence="6">
    <location>
        <begin position="44"/>
        <end position="96"/>
    </location>
</feature>
<feature type="non-terminal residue" evidence="7">
    <location>
        <position position="104"/>
    </location>
</feature>
<name>X1TFY0_9ZZZZ</name>
<dbReference type="Pfam" id="PF00005">
    <property type="entry name" value="ABC_tran"/>
    <property type="match status" value="1"/>
</dbReference>
<keyword evidence="2" id="KW-0813">Transport</keyword>
<dbReference type="AlphaFoldDB" id="X1TFY0"/>
<evidence type="ECO:0000256" key="4">
    <source>
        <dbReference type="ARBA" id="ARBA00022840"/>
    </source>
</evidence>
<comment type="caution">
    <text evidence="7">The sequence shown here is derived from an EMBL/GenBank/DDBJ whole genome shotgun (WGS) entry which is preliminary data.</text>
</comment>
<dbReference type="InterPro" id="IPR003439">
    <property type="entry name" value="ABC_transporter-like_ATP-bd"/>
</dbReference>
<reference evidence="7" key="1">
    <citation type="journal article" date="2014" name="Front. Microbiol.">
        <title>High frequency of phylogenetically diverse reductive dehalogenase-homologous genes in deep subseafloor sedimentary metagenomes.</title>
        <authorList>
            <person name="Kawai M."/>
            <person name="Futagami T."/>
            <person name="Toyoda A."/>
            <person name="Takaki Y."/>
            <person name="Nishi S."/>
            <person name="Hori S."/>
            <person name="Arai W."/>
            <person name="Tsubouchi T."/>
            <person name="Morono Y."/>
            <person name="Uchiyama I."/>
            <person name="Ito T."/>
            <person name="Fujiyama A."/>
            <person name="Inagaki F."/>
            <person name="Takami H."/>
        </authorList>
    </citation>
    <scope>NUCLEOTIDE SEQUENCE</scope>
    <source>
        <strain evidence="7">Expedition CK06-06</strain>
    </source>
</reference>
<dbReference type="PANTHER" id="PTHR43776">
    <property type="entry name" value="TRANSPORT ATP-BINDING PROTEIN"/>
    <property type="match status" value="1"/>
</dbReference>
<dbReference type="InterPro" id="IPR050319">
    <property type="entry name" value="ABC_transp_ATP-bind"/>
</dbReference>
<evidence type="ECO:0000256" key="3">
    <source>
        <dbReference type="ARBA" id="ARBA00022741"/>
    </source>
</evidence>
<evidence type="ECO:0000313" key="7">
    <source>
        <dbReference type="EMBL" id="GAJ04228.1"/>
    </source>
</evidence>
<comment type="similarity">
    <text evidence="1">Belongs to the ABC transporter superfamily.</text>
</comment>
<gene>
    <name evidence="7" type="ORF">S12H4_44785</name>
</gene>
<dbReference type="GO" id="GO:0016887">
    <property type="term" value="F:ATP hydrolysis activity"/>
    <property type="evidence" value="ECO:0007669"/>
    <property type="project" value="InterPro"/>
</dbReference>
<protein>
    <recommendedName>
        <fullName evidence="6">ABC transporter domain-containing protein</fullName>
    </recommendedName>
</protein>
<sequence>MTDRGPLQGGGVSPNDPVRRPILEARNLRKTFRTRHGPLTAVAGVSLRVSEGEIYGLVGESGSGKTTIGLMIAGMYAPDAGDMLFRGTSINAPAARRSTESKRQ</sequence>